<keyword evidence="1" id="KW-0812">Transmembrane</keyword>
<accession>A0A0F9AMK7</accession>
<proteinExistence type="predicted"/>
<dbReference type="AlphaFoldDB" id="A0A0F9AMK7"/>
<evidence type="ECO:0000313" key="2">
    <source>
        <dbReference type="EMBL" id="KKL10615.1"/>
    </source>
</evidence>
<protein>
    <submittedName>
        <fullName evidence="2">Uncharacterized protein</fullName>
    </submittedName>
</protein>
<feature type="transmembrane region" description="Helical" evidence="1">
    <location>
        <begin position="49"/>
        <end position="68"/>
    </location>
</feature>
<sequence length="170" mass="19845">MTKLKQLKEAMRNPPPERLAKIEYKSHFMQMLGVSIVSVILIVKGFWYIIFAFIFSLGISYSGGMTAYKKYQNIMVLLGKENPLEFEKDISPSRRRSKIVNHVIGPSAKWASVICSVIIAIMIIPPTINRFLLILAYFLTIMISYTLLYFFFFYWVAYPFYKKEMKIRGI</sequence>
<name>A0A0F9AMK7_9ZZZZ</name>
<comment type="caution">
    <text evidence="2">The sequence shown here is derived from an EMBL/GenBank/DDBJ whole genome shotgun (WGS) entry which is preliminary data.</text>
</comment>
<dbReference type="EMBL" id="LAZR01041990">
    <property type="protein sequence ID" value="KKL10615.1"/>
    <property type="molecule type" value="Genomic_DNA"/>
</dbReference>
<evidence type="ECO:0000256" key="1">
    <source>
        <dbReference type="SAM" id="Phobius"/>
    </source>
</evidence>
<organism evidence="2">
    <name type="scientific">marine sediment metagenome</name>
    <dbReference type="NCBI Taxonomy" id="412755"/>
    <lineage>
        <taxon>unclassified sequences</taxon>
        <taxon>metagenomes</taxon>
        <taxon>ecological metagenomes</taxon>
    </lineage>
</organism>
<feature type="transmembrane region" description="Helical" evidence="1">
    <location>
        <begin position="103"/>
        <end position="125"/>
    </location>
</feature>
<keyword evidence="1" id="KW-0472">Membrane</keyword>
<gene>
    <name evidence="2" type="ORF">LCGC14_2554060</name>
</gene>
<keyword evidence="1" id="KW-1133">Transmembrane helix</keyword>
<feature type="transmembrane region" description="Helical" evidence="1">
    <location>
        <begin position="131"/>
        <end position="158"/>
    </location>
</feature>
<reference evidence="2" key="1">
    <citation type="journal article" date="2015" name="Nature">
        <title>Complex archaea that bridge the gap between prokaryotes and eukaryotes.</title>
        <authorList>
            <person name="Spang A."/>
            <person name="Saw J.H."/>
            <person name="Jorgensen S.L."/>
            <person name="Zaremba-Niedzwiedzka K."/>
            <person name="Martijn J."/>
            <person name="Lind A.E."/>
            <person name="van Eijk R."/>
            <person name="Schleper C."/>
            <person name="Guy L."/>
            <person name="Ettema T.J."/>
        </authorList>
    </citation>
    <scope>NUCLEOTIDE SEQUENCE</scope>
</reference>